<gene>
    <name evidence="1" type="ORF">NTJ_14098</name>
</gene>
<accession>A0ABN7BDS1</accession>
<evidence type="ECO:0000313" key="1">
    <source>
        <dbReference type="EMBL" id="BET01282.1"/>
    </source>
</evidence>
<sequence>MDRTLTVVSDKARKTIAGRNAAGAGSDKQFRALGVECAHLIEGPDSGRYSCHGRYTHLDATRSPGQQKCSPALLQQRYPWMCSLLSSILLMQHRAESNETETVTLIDGTLLVFSLGPPSSGWWI</sequence>
<keyword evidence="2" id="KW-1185">Reference proteome</keyword>
<dbReference type="EMBL" id="AP028920">
    <property type="protein sequence ID" value="BET01282.1"/>
    <property type="molecule type" value="Genomic_DNA"/>
</dbReference>
<organism evidence="1 2">
    <name type="scientific">Nesidiocoris tenuis</name>
    <dbReference type="NCBI Taxonomy" id="355587"/>
    <lineage>
        <taxon>Eukaryota</taxon>
        <taxon>Metazoa</taxon>
        <taxon>Ecdysozoa</taxon>
        <taxon>Arthropoda</taxon>
        <taxon>Hexapoda</taxon>
        <taxon>Insecta</taxon>
        <taxon>Pterygota</taxon>
        <taxon>Neoptera</taxon>
        <taxon>Paraneoptera</taxon>
        <taxon>Hemiptera</taxon>
        <taxon>Heteroptera</taxon>
        <taxon>Panheteroptera</taxon>
        <taxon>Cimicomorpha</taxon>
        <taxon>Miridae</taxon>
        <taxon>Dicyphina</taxon>
        <taxon>Nesidiocoris</taxon>
    </lineage>
</organism>
<proteinExistence type="predicted"/>
<protein>
    <submittedName>
        <fullName evidence="1">Uncharacterized protein</fullName>
    </submittedName>
</protein>
<name>A0ABN7BDS1_9HEMI</name>
<dbReference type="Proteomes" id="UP001307889">
    <property type="component" value="Chromosome 12"/>
</dbReference>
<reference evidence="1 2" key="1">
    <citation type="submission" date="2023-09" db="EMBL/GenBank/DDBJ databases">
        <title>Nesidiocoris tenuis whole genome shotgun sequence.</title>
        <authorList>
            <person name="Shibata T."/>
            <person name="Shimoda M."/>
            <person name="Kobayashi T."/>
            <person name="Uehara T."/>
        </authorList>
    </citation>
    <scope>NUCLEOTIDE SEQUENCE [LARGE SCALE GENOMIC DNA]</scope>
    <source>
        <strain evidence="1 2">Japan</strain>
    </source>
</reference>
<evidence type="ECO:0000313" key="2">
    <source>
        <dbReference type="Proteomes" id="UP001307889"/>
    </source>
</evidence>